<organism evidence="2 3">
    <name type="scientific">Mediterraneibacter gnavus</name>
    <name type="common">Ruminococcus gnavus</name>
    <dbReference type="NCBI Taxonomy" id="33038"/>
    <lineage>
        <taxon>Bacteria</taxon>
        <taxon>Bacillati</taxon>
        <taxon>Bacillota</taxon>
        <taxon>Clostridia</taxon>
        <taxon>Lachnospirales</taxon>
        <taxon>Lachnospiraceae</taxon>
        <taxon>Mediterraneibacter</taxon>
    </lineage>
</organism>
<dbReference type="Pfam" id="PF00561">
    <property type="entry name" value="Abhydrolase_1"/>
    <property type="match status" value="1"/>
</dbReference>
<reference evidence="2" key="1">
    <citation type="submission" date="2023-01" db="EMBL/GenBank/DDBJ databases">
        <title>Human gut microbiome strain richness.</title>
        <authorList>
            <person name="Chen-Liaw A."/>
        </authorList>
    </citation>
    <scope>NUCLEOTIDE SEQUENCE</scope>
    <source>
        <strain evidence="2">RTP21484st1_H11_RTP21484_190118</strain>
    </source>
</reference>
<dbReference type="GO" id="GO:0016787">
    <property type="term" value="F:hydrolase activity"/>
    <property type="evidence" value="ECO:0007669"/>
    <property type="project" value="UniProtKB-KW"/>
</dbReference>
<evidence type="ECO:0000313" key="2">
    <source>
        <dbReference type="EMBL" id="MDB8687911.1"/>
    </source>
</evidence>
<accession>A0AAW6DDS6</accession>
<proteinExistence type="predicted"/>
<evidence type="ECO:0000313" key="3">
    <source>
        <dbReference type="Proteomes" id="UP001212160"/>
    </source>
</evidence>
<feature type="domain" description="AB hydrolase-1" evidence="1">
    <location>
        <begin position="24"/>
        <end position="127"/>
    </location>
</feature>
<protein>
    <submittedName>
        <fullName evidence="2">Alpha/beta fold hydrolase</fullName>
    </submittedName>
</protein>
<dbReference type="EMBL" id="JAQMLA010000054">
    <property type="protein sequence ID" value="MDB8687911.1"/>
    <property type="molecule type" value="Genomic_DNA"/>
</dbReference>
<dbReference type="Gene3D" id="3.40.50.1820">
    <property type="entry name" value="alpha/beta hydrolase"/>
    <property type="match status" value="1"/>
</dbReference>
<dbReference type="Proteomes" id="UP001212160">
    <property type="component" value="Unassembled WGS sequence"/>
</dbReference>
<evidence type="ECO:0000259" key="1">
    <source>
        <dbReference type="Pfam" id="PF00561"/>
    </source>
</evidence>
<keyword evidence="2" id="KW-0378">Hydrolase</keyword>
<dbReference type="PANTHER" id="PTHR43798">
    <property type="entry name" value="MONOACYLGLYCEROL LIPASE"/>
    <property type="match status" value="1"/>
</dbReference>
<dbReference type="AlphaFoldDB" id="A0AAW6DDS6"/>
<comment type="caution">
    <text evidence="2">The sequence shown here is derived from an EMBL/GenBank/DDBJ whole genome shotgun (WGS) entry which is preliminary data.</text>
</comment>
<dbReference type="RefSeq" id="WP_178836973.1">
    <property type="nucleotide sequence ID" value="NZ_JAQMLA010000054.1"/>
</dbReference>
<sequence length="301" mass="35604">MGKSYIVNGHKLYIETFGKTDSEPILYFHGKPGIGVIDLTEFQKEMLEKQFFIIAPEQYGVWRSESIAKGEKWGIEKIIDDYEQIRKMFGIKKVNLLCHCLGACYAMIYVQRYSNHVKKIVFESPVIDVMESNKNIIKYYMECIISIYGLKKEEEYTEELKKIFSIKDLELFMFKLQNECSDAKNGYMMSNSTLEKIQDIKKIYDNANEHYLNSCKTAEHLINEYYLFDWKKYLGDLKKHECLVMLGKQDRMVRTKALESFINALENRCKVFELDECQHWIKIDQSQMFSSIVQEFIKNKV</sequence>
<name>A0AAW6DDS6_MEDGN</name>
<dbReference type="InterPro" id="IPR029058">
    <property type="entry name" value="AB_hydrolase_fold"/>
</dbReference>
<gene>
    <name evidence="2" type="ORF">PNW85_14775</name>
</gene>
<dbReference type="SUPFAM" id="SSF53474">
    <property type="entry name" value="alpha/beta-Hydrolases"/>
    <property type="match status" value="1"/>
</dbReference>
<dbReference type="InterPro" id="IPR050266">
    <property type="entry name" value="AB_hydrolase_sf"/>
</dbReference>
<dbReference type="InterPro" id="IPR000073">
    <property type="entry name" value="AB_hydrolase_1"/>
</dbReference>